<dbReference type="EMBL" id="AP027266">
    <property type="protein sequence ID" value="BDW84809.1"/>
    <property type="molecule type" value="Genomic_DNA"/>
</dbReference>
<proteinExistence type="predicted"/>
<organism evidence="1 2">
    <name type="scientific">Roseicyclus marinus</name>
    <dbReference type="NCBI Taxonomy" id="2161673"/>
    <lineage>
        <taxon>Bacteria</taxon>
        <taxon>Pseudomonadati</taxon>
        <taxon>Pseudomonadota</taxon>
        <taxon>Alphaproteobacteria</taxon>
        <taxon>Rhodobacterales</taxon>
        <taxon>Roseobacteraceae</taxon>
        <taxon>Roseicyclus</taxon>
    </lineage>
</organism>
<sequence>MVSMITRLRTAAAKRAAYNQTVREISSLPREMAWDIGIFREDAEKIAWRHVYGR</sequence>
<dbReference type="RefSeq" id="WP_338274969.1">
    <property type="nucleotide sequence ID" value="NZ_AP027266.1"/>
</dbReference>
<evidence type="ECO:0000313" key="1">
    <source>
        <dbReference type="EMBL" id="BDW84809.1"/>
    </source>
</evidence>
<dbReference type="Proteomes" id="UP001337723">
    <property type="component" value="Chromosome"/>
</dbReference>
<evidence type="ECO:0000313" key="2">
    <source>
        <dbReference type="Proteomes" id="UP001337723"/>
    </source>
</evidence>
<dbReference type="KEGG" id="rmai:MACH21_09860"/>
<evidence type="ECO:0008006" key="3">
    <source>
        <dbReference type="Google" id="ProtNLM"/>
    </source>
</evidence>
<dbReference type="AlphaFoldDB" id="A0AA48KI42"/>
<reference evidence="1 2" key="1">
    <citation type="submission" date="2023-01" db="EMBL/GenBank/DDBJ databases">
        <title>Complete genome sequence of Roseicyclus marinus strain Dej080120_10.</title>
        <authorList>
            <person name="Ueki S."/>
            <person name="Maruyama F."/>
        </authorList>
    </citation>
    <scope>NUCLEOTIDE SEQUENCE [LARGE SCALE GENOMIC DNA]</scope>
    <source>
        <strain evidence="1 2">Dej080120_10</strain>
    </source>
</reference>
<accession>A0AA48KI42</accession>
<gene>
    <name evidence="1" type="ORF">MACH21_09860</name>
</gene>
<name>A0AA48KI42_9RHOB</name>
<keyword evidence="2" id="KW-1185">Reference proteome</keyword>
<protein>
    <recommendedName>
        <fullName evidence="3">DUF1127 domain-containing protein</fullName>
    </recommendedName>
</protein>